<feature type="transmembrane region" description="Helical" evidence="7">
    <location>
        <begin position="192"/>
        <end position="225"/>
    </location>
</feature>
<feature type="transmembrane region" description="Helical" evidence="7">
    <location>
        <begin position="418"/>
        <end position="434"/>
    </location>
</feature>
<evidence type="ECO:0000256" key="1">
    <source>
        <dbReference type="ARBA" id="ARBA00004651"/>
    </source>
</evidence>
<keyword evidence="10" id="KW-0560">Oxidoreductase</keyword>
<evidence type="ECO:0000313" key="11">
    <source>
        <dbReference type="Proteomes" id="UP000092544"/>
    </source>
</evidence>
<dbReference type="GO" id="GO:0005886">
    <property type="term" value="C:plasma membrane"/>
    <property type="evidence" value="ECO:0007669"/>
    <property type="project" value="UniProtKB-SubCell"/>
</dbReference>
<dbReference type="Gene3D" id="2.60.40.1250">
    <property type="entry name" value="Thiol:disulfide interchange protein DsbD, N-terminal domain"/>
    <property type="match status" value="1"/>
</dbReference>
<dbReference type="InterPro" id="IPR035671">
    <property type="entry name" value="DsbD_gamma"/>
</dbReference>
<evidence type="ECO:0000256" key="2">
    <source>
        <dbReference type="ARBA" id="ARBA00022475"/>
    </source>
</evidence>
<dbReference type="CDD" id="cd02953">
    <property type="entry name" value="DsbDgamma"/>
    <property type="match status" value="1"/>
</dbReference>
<feature type="domain" description="Thioredoxin" evidence="9">
    <location>
        <begin position="465"/>
        <end position="603"/>
    </location>
</feature>
<feature type="transmembrane region" description="Helical" evidence="7">
    <location>
        <begin position="272"/>
        <end position="294"/>
    </location>
</feature>
<dbReference type="Pfam" id="PF13899">
    <property type="entry name" value="Thioredoxin_7"/>
    <property type="match status" value="1"/>
</dbReference>
<dbReference type="Proteomes" id="UP000092544">
    <property type="component" value="Unassembled WGS sequence"/>
</dbReference>
<keyword evidence="5 7" id="KW-1133">Transmembrane helix</keyword>
<dbReference type="Pfam" id="PF02683">
    <property type="entry name" value="DsbD_TM"/>
    <property type="match status" value="1"/>
</dbReference>
<dbReference type="Gene3D" id="3.40.30.10">
    <property type="entry name" value="Glutaredoxin"/>
    <property type="match status" value="1"/>
</dbReference>
<organism evidence="10 11">
    <name type="scientific">Marinomonas spartinae</name>
    <dbReference type="NCBI Taxonomy" id="1792290"/>
    <lineage>
        <taxon>Bacteria</taxon>
        <taxon>Pseudomonadati</taxon>
        <taxon>Pseudomonadota</taxon>
        <taxon>Gammaproteobacteria</taxon>
        <taxon>Oceanospirillales</taxon>
        <taxon>Oceanospirillaceae</taxon>
        <taxon>Marinomonas</taxon>
    </lineage>
</organism>
<protein>
    <submittedName>
        <fullName evidence="10">Thiol:disulfide interchange protein DsbD</fullName>
        <ecNumber evidence="10">1.8.1.8</ecNumber>
    </submittedName>
</protein>
<feature type="transmembrane region" description="Helical" evidence="7">
    <location>
        <begin position="237"/>
        <end position="260"/>
    </location>
</feature>
<feature type="transmembrane region" description="Helical" evidence="7">
    <location>
        <begin position="394"/>
        <end position="412"/>
    </location>
</feature>
<dbReference type="Pfam" id="PF11412">
    <property type="entry name" value="DsbD_N"/>
    <property type="match status" value="1"/>
</dbReference>
<evidence type="ECO:0000256" key="5">
    <source>
        <dbReference type="ARBA" id="ARBA00022989"/>
    </source>
</evidence>
<dbReference type="SUPFAM" id="SSF52833">
    <property type="entry name" value="Thioredoxin-like"/>
    <property type="match status" value="1"/>
</dbReference>
<proteinExistence type="predicted"/>
<dbReference type="GO" id="GO:0047134">
    <property type="term" value="F:protein-disulfide reductase [NAD(P)H] activity"/>
    <property type="evidence" value="ECO:0007669"/>
    <property type="project" value="UniProtKB-EC"/>
</dbReference>
<evidence type="ECO:0000259" key="9">
    <source>
        <dbReference type="PROSITE" id="PS51352"/>
    </source>
</evidence>
<gene>
    <name evidence="10" type="primary">dsbD</name>
    <name evidence="10" type="ORF">MSP8886_01959</name>
</gene>
<dbReference type="NCBIfam" id="NF001419">
    <property type="entry name" value="PRK00293.1"/>
    <property type="match status" value="1"/>
</dbReference>
<dbReference type="PANTHER" id="PTHR32234:SF0">
    <property type="entry name" value="THIOL:DISULFIDE INTERCHANGE PROTEIN DSBD"/>
    <property type="match status" value="1"/>
</dbReference>
<evidence type="ECO:0000313" key="10">
    <source>
        <dbReference type="EMBL" id="SBS30884.1"/>
    </source>
</evidence>
<dbReference type="SUPFAM" id="SSF74863">
    <property type="entry name" value="Thiol:disulfide interchange protein DsbD, N-terminal domain (DsbD-alpha)"/>
    <property type="match status" value="1"/>
</dbReference>
<feature type="transmembrane region" description="Helical" evidence="7">
    <location>
        <begin position="353"/>
        <end position="382"/>
    </location>
</feature>
<dbReference type="STRING" id="1792290.MSP8886_01959"/>
<dbReference type="PANTHER" id="PTHR32234">
    <property type="entry name" value="THIOL:DISULFIDE INTERCHANGE PROTEIN DSBD"/>
    <property type="match status" value="1"/>
</dbReference>
<accession>A0A1A8TG14</accession>
<dbReference type="GO" id="GO:0045454">
    <property type="term" value="P:cell redox homeostasis"/>
    <property type="evidence" value="ECO:0007669"/>
    <property type="project" value="TreeGrafter"/>
</dbReference>
<dbReference type="EC" id="1.8.1.8" evidence="10"/>
<dbReference type="RefSeq" id="WP_067015648.1">
    <property type="nucleotide sequence ID" value="NZ_FLOB01000003.1"/>
</dbReference>
<dbReference type="InterPro" id="IPR036249">
    <property type="entry name" value="Thioredoxin-like_sf"/>
</dbReference>
<dbReference type="OrthoDB" id="9811036at2"/>
<reference evidence="10 11" key="1">
    <citation type="submission" date="2016-06" db="EMBL/GenBank/DDBJ databases">
        <authorList>
            <person name="Kjaerup R.B."/>
            <person name="Dalgaard T.S."/>
            <person name="Juul-Madsen H.R."/>
        </authorList>
    </citation>
    <scope>NUCLEOTIDE SEQUENCE [LARGE SCALE GENOMIC DNA]</scope>
    <source>
        <strain evidence="10 11">CECT 8886</strain>
    </source>
</reference>
<dbReference type="EMBL" id="FLOB01000003">
    <property type="protein sequence ID" value="SBS30884.1"/>
    <property type="molecule type" value="Genomic_DNA"/>
</dbReference>
<evidence type="ECO:0000256" key="4">
    <source>
        <dbReference type="ARBA" id="ARBA00022748"/>
    </source>
</evidence>
<dbReference type="InterPro" id="IPR013766">
    <property type="entry name" value="Thioredoxin_domain"/>
</dbReference>
<keyword evidence="6 7" id="KW-0472">Membrane</keyword>
<sequence length="603" mass="66179">MRLICLFVLLFLQGTAYAFNFNAPQSSFEPSFLKAQDAFQLSFDTSQNGKLVAHWNIANGYYLYQSRISLSGPQADKLEITQFPDGEHKTDPYFGKVIIYKHSLFLPISYKTTLAPGTIIHAKLHYQGCADKGLCYPPQTVPIEFTVPKPIKGQPSAQSQAIQNSPVNKSDASQVTLSQANSISQTIMESSFGVALFAVFVFGLLLSFTPCVLPMVPIVSAIVVGTRRSRLGAFYYSAIYVLAMALTYSAIGALAGAFGIGLNLQAQLQSPIILSISAALFILLALSMFGVFELRLPAAWQTRLQQTNNNRHTSVSSTLNTFLAGVLATLVVSPCLSAPMAGVLLYISSQGDIWYGALILFVMGLGMGIPLLLVGLFGAKILPKSGPWLNDIKAIMGFGLLSIAIWLLVRWLPASIELFLWGALALGIASYFWHQIKMNNSHPVRWFFALLFTFIGAVELYGGTTDANSPLTPIKSVTSHQTQAVPFKTTIHNLSELQSVIDNGDTRPIVLDVYADWCISCQILEHEIFQAKEIQPLLKQVQLVRVDVTDNTKDNKAFMKHFHIFGPPALLFINAQGQEQKSLSLIGEPSKQDVLTRLKFVTN</sequence>
<evidence type="ECO:0000256" key="6">
    <source>
        <dbReference type="ARBA" id="ARBA00023136"/>
    </source>
</evidence>
<feature type="chain" id="PRO_5008379013" evidence="8">
    <location>
        <begin position="19"/>
        <end position="603"/>
    </location>
</feature>
<dbReference type="InterPro" id="IPR036929">
    <property type="entry name" value="DsbDN_sf"/>
</dbReference>
<keyword evidence="4" id="KW-0201">Cytochrome c-type biogenesis</keyword>
<dbReference type="GO" id="GO:0017004">
    <property type="term" value="P:cytochrome complex assembly"/>
    <property type="evidence" value="ECO:0007669"/>
    <property type="project" value="UniProtKB-KW"/>
</dbReference>
<name>A0A1A8TG14_9GAMM</name>
<feature type="signal peptide" evidence="8">
    <location>
        <begin position="1"/>
        <end position="18"/>
    </location>
</feature>
<dbReference type="InterPro" id="IPR003834">
    <property type="entry name" value="Cyt_c_assmbl_TM_dom"/>
</dbReference>
<keyword evidence="8" id="KW-0732">Signal</keyword>
<evidence type="ECO:0000256" key="7">
    <source>
        <dbReference type="SAM" id="Phobius"/>
    </source>
</evidence>
<keyword evidence="3 7" id="KW-0812">Transmembrane</keyword>
<feature type="transmembrane region" description="Helical" evidence="7">
    <location>
        <begin position="321"/>
        <end position="347"/>
    </location>
</feature>
<evidence type="ECO:0000256" key="8">
    <source>
        <dbReference type="SAM" id="SignalP"/>
    </source>
</evidence>
<evidence type="ECO:0000256" key="3">
    <source>
        <dbReference type="ARBA" id="ARBA00022692"/>
    </source>
</evidence>
<feature type="transmembrane region" description="Helical" evidence="7">
    <location>
        <begin position="446"/>
        <end position="464"/>
    </location>
</feature>
<keyword evidence="2" id="KW-1003">Cell membrane</keyword>
<dbReference type="AlphaFoldDB" id="A0A1A8TG14"/>
<dbReference type="InterPro" id="IPR028250">
    <property type="entry name" value="DsbDN"/>
</dbReference>
<keyword evidence="11" id="KW-1185">Reference proteome</keyword>
<comment type="subcellular location">
    <subcellularLocation>
        <location evidence="1">Cell membrane</location>
        <topology evidence="1">Multi-pass membrane protein</topology>
    </subcellularLocation>
</comment>
<dbReference type="PROSITE" id="PS51352">
    <property type="entry name" value="THIOREDOXIN_2"/>
    <property type="match status" value="1"/>
</dbReference>